<keyword evidence="11" id="KW-1185">Reference proteome</keyword>
<dbReference type="GO" id="GO:0015297">
    <property type="term" value="F:antiporter activity"/>
    <property type="evidence" value="ECO:0007669"/>
    <property type="project" value="TreeGrafter"/>
</dbReference>
<dbReference type="GO" id="GO:1990961">
    <property type="term" value="P:xenobiotic detoxification by transmembrane export across the plasma membrane"/>
    <property type="evidence" value="ECO:0007669"/>
    <property type="project" value="UniProtKB-ARBA"/>
</dbReference>
<dbReference type="OrthoDB" id="9808638at2"/>
<dbReference type="GO" id="GO:0015199">
    <property type="term" value="F:amino-acid betaine transmembrane transporter activity"/>
    <property type="evidence" value="ECO:0007669"/>
    <property type="project" value="TreeGrafter"/>
</dbReference>
<dbReference type="GO" id="GO:0005886">
    <property type="term" value="C:plasma membrane"/>
    <property type="evidence" value="ECO:0007669"/>
    <property type="project" value="UniProtKB-SubCell"/>
</dbReference>
<evidence type="ECO:0000256" key="9">
    <source>
        <dbReference type="SAM" id="Phobius"/>
    </source>
</evidence>
<evidence type="ECO:0000256" key="1">
    <source>
        <dbReference type="ARBA" id="ARBA00004651"/>
    </source>
</evidence>
<evidence type="ECO:0000256" key="2">
    <source>
        <dbReference type="ARBA" id="ARBA00022448"/>
    </source>
</evidence>
<evidence type="ECO:0000256" key="5">
    <source>
        <dbReference type="ARBA" id="ARBA00022989"/>
    </source>
</evidence>
<evidence type="ECO:0000256" key="4">
    <source>
        <dbReference type="ARBA" id="ARBA00022692"/>
    </source>
</evidence>
<keyword evidence="2" id="KW-0813">Transport</keyword>
<dbReference type="EMBL" id="CP026538">
    <property type="protein sequence ID" value="QAZ68401.1"/>
    <property type="molecule type" value="Genomic_DNA"/>
</dbReference>
<sequence length="113" mass="11790">MTLTQTYLCLGAAIVAEVVATTTLKTTANFTRLWPSLAVIAGYGVSFYLLTFALTVLPTGIAYAIWSGVGIILISAAGWLLHGQRLDAPAIIGLGLIIAGVVVVNVFSKSISH</sequence>
<protein>
    <submittedName>
        <fullName evidence="10">QacE family quaternary ammonium compound efflux SMR transporter</fullName>
    </submittedName>
</protein>
<feature type="transmembrane region" description="Helical" evidence="9">
    <location>
        <begin position="88"/>
        <end position="107"/>
    </location>
</feature>
<dbReference type="PANTHER" id="PTHR30561">
    <property type="entry name" value="SMR FAMILY PROTON-DEPENDENT DRUG EFFLUX TRANSPORTER SUGE"/>
    <property type="match status" value="1"/>
</dbReference>
<dbReference type="InterPro" id="IPR000390">
    <property type="entry name" value="Small_drug/metabolite_transptr"/>
</dbReference>
<proteinExistence type="inferred from homology"/>
<gene>
    <name evidence="10" type="ORF">C3Y92_14675</name>
</gene>
<keyword evidence="4 8" id="KW-0812">Transmembrane</keyword>
<dbReference type="Proteomes" id="UP000293296">
    <property type="component" value="Chromosome"/>
</dbReference>
<evidence type="ECO:0000313" key="10">
    <source>
        <dbReference type="EMBL" id="QAZ68401.1"/>
    </source>
</evidence>
<dbReference type="Pfam" id="PF00893">
    <property type="entry name" value="Multi_Drug_Res"/>
    <property type="match status" value="1"/>
</dbReference>
<dbReference type="InterPro" id="IPR045324">
    <property type="entry name" value="Small_multidrug_res"/>
</dbReference>
<keyword evidence="6 9" id="KW-0472">Membrane</keyword>
<comment type="similarity">
    <text evidence="7 8">Belongs to the drug/metabolite transporter (DMT) superfamily. Small multidrug resistance (SMR) (TC 2.A.7.1) family.</text>
</comment>
<dbReference type="KEGG" id="dcb:C3Y92_14675"/>
<evidence type="ECO:0000256" key="8">
    <source>
        <dbReference type="RuleBase" id="RU003942"/>
    </source>
</evidence>
<keyword evidence="3" id="KW-1003">Cell membrane</keyword>
<keyword evidence="5 9" id="KW-1133">Transmembrane helix</keyword>
<evidence type="ECO:0000256" key="3">
    <source>
        <dbReference type="ARBA" id="ARBA00022475"/>
    </source>
</evidence>
<dbReference type="GO" id="GO:0015220">
    <property type="term" value="F:choline transmembrane transporter activity"/>
    <property type="evidence" value="ECO:0007669"/>
    <property type="project" value="TreeGrafter"/>
</dbReference>
<comment type="subcellular location">
    <subcellularLocation>
        <location evidence="1 8">Cell membrane</location>
        <topology evidence="1 8">Multi-pass membrane protein</topology>
    </subcellularLocation>
</comment>
<dbReference type="AlphaFoldDB" id="A0A4P6HMI2"/>
<dbReference type="FunFam" id="1.10.3730.20:FF:000001">
    <property type="entry name" value="Quaternary ammonium compound resistance transporter SugE"/>
    <property type="match status" value="1"/>
</dbReference>
<accession>A0A4P6HMI2</accession>
<name>A0A4P6HMI2_9BACT</name>
<evidence type="ECO:0000256" key="6">
    <source>
        <dbReference type="ARBA" id="ARBA00023136"/>
    </source>
</evidence>
<dbReference type="SUPFAM" id="SSF103481">
    <property type="entry name" value="Multidrug resistance efflux transporter EmrE"/>
    <property type="match status" value="1"/>
</dbReference>
<evidence type="ECO:0000313" key="11">
    <source>
        <dbReference type="Proteomes" id="UP000293296"/>
    </source>
</evidence>
<reference evidence="10 11" key="1">
    <citation type="submission" date="2018-02" db="EMBL/GenBank/DDBJ databases">
        <title>Genome sequence of Desulfovibrio carbinolicus DSM 3852.</title>
        <authorList>
            <person name="Wilbanks E."/>
            <person name="Skennerton C.T."/>
            <person name="Orphan V.J."/>
        </authorList>
    </citation>
    <scope>NUCLEOTIDE SEQUENCE [LARGE SCALE GENOMIC DNA]</scope>
    <source>
        <strain evidence="10 11">DSM 3852</strain>
    </source>
</reference>
<dbReference type="RefSeq" id="WP_129353851.1">
    <property type="nucleotide sequence ID" value="NZ_CP026538.1"/>
</dbReference>
<dbReference type="PANTHER" id="PTHR30561:SF1">
    <property type="entry name" value="MULTIDRUG TRANSPORTER EMRE"/>
    <property type="match status" value="1"/>
</dbReference>
<evidence type="ECO:0000256" key="7">
    <source>
        <dbReference type="ARBA" id="ARBA00038032"/>
    </source>
</evidence>
<dbReference type="InterPro" id="IPR037185">
    <property type="entry name" value="EmrE-like"/>
</dbReference>
<dbReference type="Gene3D" id="1.10.3730.20">
    <property type="match status" value="1"/>
</dbReference>
<dbReference type="GO" id="GO:0031460">
    <property type="term" value="P:glycine betaine transport"/>
    <property type="evidence" value="ECO:0007669"/>
    <property type="project" value="TreeGrafter"/>
</dbReference>
<feature type="transmembrane region" description="Helical" evidence="9">
    <location>
        <begin position="36"/>
        <end position="56"/>
    </location>
</feature>
<organism evidence="10 11">
    <name type="scientific">Solidesulfovibrio carbinolicus</name>
    <dbReference type="NCBI Taxonomy" id="296842"/>
    <lineage>
        <taxon>Bacteria</taxon>
        <taxon>Pseudomonadati</taxon>
        <taxon>Thermodesulfobacteriota</taxon>
        <taxon>Desulfovibrionia</taxon>
        <taxon>Desulfovibrionales</taxon>
        <taxon>Desulfovibrionaceae</taxon>
        <taxon>Solidesulfovibrio</taxon>
    </lineage>
</organism>
<feature type="transmembrane region" description="Helical" evidence="9">
    <location>
        <begin position="63"/>
        <end position="82"/>
    </location>
</feature>